<dbReference type="PRINTS" id="PR00682">
    <property type="entry name" value="IPNSYNTHASE"/>
</dbReference>
<dbReference type="AlphaFoldDB" id="A0A816NUH4"/>
<reference evidence="11" key="1">
    <citation type="submission" date="2021-01" db="EMBL/GenBank/DDBJ databases">
        <authorList>
            <consortium name="Genoscope - CEA"/>
            <person name="William W."/>
        </authorList>
    </citation>
    <scope>NUCLEOTIDE SEQUENCE</scope>
</reference>
<dbReference type="KEGG" id="bna:106376703"/>
<dbReference type="EMBL" id="HG994363">
    <property type="protein sequence ID" value="CAF2040270.1"/>
    <property type="molecule type" value="Genomic_DNA"/>
</dbReference>
<accession>A0A816NUH4</accession>
<dbReference type="InterPro" id="IPR005123">
    <property type="entry name" value="Oxoglu/Fe-dep_dioxygenase_dom"/>
</dbReference>
<evidence type="ECO:0000256" key="6">
    <source>
        <dbReference type="ARBA" id="ARBA00037909"/>
    </source>
</evidence>
<dbReference type="InterPro" id="IPR026992">
    <property type="entry name" value="DIOX_N"/>
</dbReference>
<gene>
    <name evidence="11" type="ORF">DARMORV10_A09P16940.1</name>
</gene>
<keyword evidence="5 9" id="KW-0408">Iron</keyword>
<comment type="pathway">
    <text evidence="6">Plant hormone biosynthesis; gibberellin biosynthesis.</text>
</comment>
<evidence type="ECO:0000256" key="9">
    <source>
        <dbReference type="RuleBase" id="RU003682"/>
    </source>
</evidence>
<dbReference type="OrthoDB" id="288590at2759"/>
<comment type="pathway">
    <text evidence="2">Hormone biosynthesis.</text>
</comment>
<dbReference type="GO" id="GO:0046872">
    <property type="term" value="F:metal ion binding"/>
    <property type="evidence" value="ECO:0007669"/>
    <property type="project" value="UniProtKB-KW"/>
</dbReference>
<dbReference type="InterPro" id="IPR027443">
    <property type="entry name" value="IPNS-like_sf"/>
</dbReference>
<evidence type="ECO:0000256" key="5">
    <source>
        <dbReference type="ARBA" id="ARBA00023004"/>
    </source>
</evidence>
<evidence type="ECO:0000256" key="3">
    <source>
        <dbReference type="ARBA" id="ARBA00022723"/>
    </source>
</evidence>
<dbReference type="InterPro" id="IPR050231">
    <property type="entry name" value="Iron_ascorbate_oxido_reductase"/>
</dbReference>
<comment type="similarity">
    <text evidence="7">Belongs to the iron/ascorbate-dependent oxidoreductase family. GA20OX subfamily.</text>
</comment>
<evidence type="ECO:0000313" key="11">
    <source>
        <dbReference type="EMBL" id="CAF2040270.1"/>
    </source>
</evidence>
<sequence>MESITMIPETFNENATQNNPLKTLFSLLKSLLSSCFFLISNIFSYHFIFTHEMESIKTLPQTFDEDATKNNPLMIFDSADLNNKSDKIPQEFVWPDHDKPSTNVPILQVPLIDLAGFLSGNPFLVSEATRLVAEAAKQHGFFLVINHGIDEKLLSGACTLMDKFFKSPSCEKHKAQRKWGESSGYASSFVGRFKKNLPWKETLSFAFSPGEKSENHSQDVKEFIVKKMGDEYKDFGIVYQEYAEAMSDLSLKIMELLGMSLGINRSHFKEFFEDNESIFRLNYYPQCKQPNVVLGSGPHCDPTSLTILQQDQVNGLQAFVDNQWQAILPNPQALVVNIGDTFMALTNGIYKSCLHRALVNSKTERKTLAFFLSPKMDKVVRPPAELGGERAYPDFTWSMLHEFVMKHYRADESTLDEFTKWHTNRGSF</sequence>
<evidence type="ECO:0000256" key="8">
    <source>
        <dbReference type="ARBA" id="ARBA00050508"/>
    </source>
</evidence>
<comment type="cofactor">
    <cofactor evidence="1">
        <name>L-ascorbate</name>
        <dbReference type="ChEBI" id="CHEBI:38290"/>
    </cofactor>
</comment>
<dbReference type="FunFam" id="2.60.120.330:FF:000003">
    <property type="entry name" value="Gibberellin 20 oxidase 2"/>
    <property type="match status" value="1"/>
</dbReference>
<dbReference type="Gene3D" id="2.60.120.330">
    <property type="entry name" value="B-lactam Antibiotic, Isopenicillin N Synthase, Chain"/>
    <property type="match status" value="1"/>
</dbReference>
<dbReference type="SUPFAM" id="SSF51197">
    <property type="entry name" value="Clavaminate synthase-like"/>
    <property type="match status" value="1"/>
</dbReference>
<protein>
    <submittedName>
        <fullName evidence="11">(rape) hypothetical protein</fullName>
    </submittedName>
</protein>
<dbReference type="Pfam" id="PF14226">
    <property type="entry name" value="DIOX_N"/>
    <property type="match status" value="1"/>
</dbReference>
<organism evidence="11">
    <name type="scientific">Brassica napus</name>
    <name type="common">Rape</name>
    <dbReference type="NCBI Taxonomy" id="3708"/>
    <lineage>
        <taxon>Eukaryota</taxon>
        <taxon>Viridiplantae</taxon>
        <taxon>Streptophyta</taxon>
        <taxon>Embryophyta</taxon>
        <taxon>Tracheophyta</taxon>
        <taxon>Spermatophyta</taxon>
        <taxon>Magnoliopsida</taxon>
        <taxon>eudicotyledons</taxon>
        <taxon>Gunneridae</taxon>
        <taxon>Pentapetalae</taxon>
        <taxon>rosids</taxon>
        <taxon>malvids</taxon>
        <taxon>Brassicales</taxon>
        <taxon>Brassicaceae</taxon>
        <taxon>Brassiceae</taxon>
        <taxon>Brassica</taxon>
    </lineage>
</organism>
<feature type="domain" description="Fe2OG dioxygenase" evidence="10">
    <location>
        <begin position="274"/>
        <end position="374"/>
    </location>
</feature>
<dbReference type="GO" id="GO:0045544">
    <property type="term" value="F:gibberellin 20-oxidase activity"/>
    <property type="evidence" value="ECO:0007669"/>
    <property type="project" value="UniProtKB-ARBA"/>
</dbReference>
<dbReference type="PANTHER" id="PTHR47990">
    <property type="entry name" value="2-OXOGLUTARATE (2OG) AND FE(II)-DEPENDENT OXYGENASE SUPERFAMILY PROTEIN-RELATED"/>
    <property type="match status" value="1"/>
</dbReference>
<evidence type="ECO:0000256" key="7">
    <source>
        <dbReference type="ARBA" id="ARBA00043997"/>
    </source>
</evidence>
<dbReference type="GO" id="GO:0009686">
    <property type="term" value="P:gibberellin biosynthetic process"/>
    <property type="evidence" value="ECO:0007669"/>
    <property type="project" value="UniProtKB-ARBA"/>
</dbReference>
<comment type="catalytic activity">
    <reaction evidence="8">
        <text>gibberellin A12 + 2 2-oxoglutarate + 3 O2 + H(+) = gibberellin A9 + 2 succinate + 3 CO2 + 2 H2O</text>
        <dbReference type="Rhea" id="RHEA:60772"/>
        <dbReference type="ChEBI" id="CHEBI:15377"/>
        <dbReference type="ChEBI" id="CHEBI:15378"/>
        <dbReference type="ChEBI" id="CHEBI:15379"/>
        <dbReference type="ChEBI" id="CHEBI:16526"/>
        <dbReference type="ChEBI" id="CHEBI:16810"/>
        <dbReference type="ChEBI" id="CHEBI:30031"/>
        <dbReference type="ChEBI" id="CHEBI:58627"/>
        <dbReference type="ChEBI" id="CHEBI:73255"/>
    </reaction>
    <physiologicalReaction direction="left-to-right" evidence="8">
        <dbReference type="Rhea" id="RHEA:60773"/>
    </physiologicalReaction>
</comment>
<dbReference type="Pfam" id="PF03171">
    <property type="entry name" value="2OG-FeII_Oxy"/>
    <property type="match status" value="1"/>
</dbReference>
<proteinExistence type="inferred from homology"/>
<keyword evidence="4 9" id="KW-0560">Oxidoreductase</keyword>
<evidence type="ECO:0000259" key="10">
    <source>
        <dbReference type="PROSITE" id="PS51471"/>
    </source>
</evidence>
<dbReference type="PROSITE" id="PS51471">
    <property type="entry name" value="FE2OG_OXY"/>
    <property type="match status" value="1"/>
</dbReference>
<keyword evidence="3 9" id="KW-0479">Metal-binding</keyword>
<dbReference type="Proteomes" id="UP001295469">
    <property type="component" value="Chromosome A09"/>
</dbReference>
<evidence type="ECO:0000256" key="2">
    <source>
        <dbReference type="ARBA" id="ARBA00004972"/>
    </source>
</evidence>
<name>A0A816NUH4_BRANA</name>
<evidence type="ECO:0000256" key="1">
    <source>
        <dbReference type="ARBA" id="ARBA00001961"/>
    </source>
</evidence>
<evidence type="ECO:0000256" key="4">
    <source>
        <dbReference type="ARBA" id="ARBA00023002"/>
    </source>
</evidence>
<dbReference type="InterPro" id="IPR044861">
    <property type="entry name" value="IPNS-like_FE2OG_OXY"/>
</dbReference>